<dbReference type="EMBL" id="CP021366">
    <property type="protein sequence ID" value="ART58689.1"/>
    <property type="molecule type" value="Genomic_DNA"/>
</dbReference>
<organism evidence="1 2">
    <name type="scientific">Acidovorax carolinensis</name>
    <dbReference type="NCBI Taxonomy" id="553814"/>
    <lineage>
        <taxon>Bacteria</taxon>
        <taxon>Pseudomonadati</taxon>
        <taxon>Pseudomonadota</taxon>
        <taxon>Betaproteobacteria</taxon>
        <taxon>Burkholderiales</taxon>
        <taxon>Comamonadaceae</taxon>
        <taxon>Acidovorax</taxon>
    </lineage>
</organism>
<dbReference type="KEGG" id="acip:CBP36_07325"/>
<name>A0A240UCB7_9BURK</name>
<evidence type="ECO:0000313" key="1">
    <source>
        <dbReference type="EMBL" id="ART58689.1"/>
    </source>
</evidence>
<gene>
    <name evidence="1" type="ORF">CBP36_07325</name>
</gene>
<dbReference type="KEGG" id="acis:CBP35_11610"/>
<dbReference type="AlphaFoldDB" id="A0A240UCB7"/>
<proteinExistence type="predicted"/>
<accession>A0A240UCB7</accession>
<keyword evidence="2" id="KW-1185">Reference proteome</keyword>
<dbReference type="Proteomes" id="UP000194440">
    <property type="component" value="Chromosome"/>
</dbReference>
<evidence type="ECO:0000313" key="2">
    <source>
        <dbReference type="Proteomes" id="UP000194440"/>
    </source>
</evidence>
<reference evidence="1" key="1">
    <citation type="submission" date="2017-05" db="EMBL/GenBank/DDBJ databases">
        <title>Polyphasic characterization of four soil-derived phenanthrene-degrading Acidovorax strains and proposal of Acidovorax phenanthrenivorans sp. nov.</title>
        <authorList>
            <person name="Singleton D."/>
            <person name="Lee J."/>
            <person name="Dickey A.N."/>
            <person name="Stroud A."/>
            <person name="Scholl E.H."/>
            <person name="Wright F.A."/>
            <person name="Aitken M.D."/>
        </authorList>
    </citation>
    <scope>NUCLEOTIDE SEQUENCE</scope>
    <source>
        <strain evidence="1">P4</strain>
    </source>
</reference>
<protein>
    <submittedName>
        <fullName evidence="1">Uncharacterized protein</fullName>
    </submittedName>
</protein>
<sequence length="98" mass="10215">MKQGQGLSCADAIRGAFSNFSASDMSADCSGAVLAGDGAIQGRRPDMANVKQMKCLRANCHSSLADVQPGAAVLEQLPVPCQLCQLLPAESTVQLQQH</sequence>